<feature type="active site" description="Proton donor" evidence="9">
    <location>
        <position position="234"/>
    </location>
</feature>
<feature type="domain" description="GH11" evidence="11">
    <location>
        <begin position="41"/>
        <end position="247"/>
    </location>
</feature>
<dbReference type="PANTHER" id="PTHR46828">
    <property type="entry name" value="ENDO-1,4-BETA-XYLANASE A-RELATED"/>
    <property type="match status" value="1"/>
</dbReference>
<dbReference type="PRINTS" id="PR00911">
    <property type="entry name" value="GLHYDRLASE11"/>
</dbReference>
<evidence type="ECO:0000256" key="5">
    <source>
        <dbReference type="ARBA" id="ARBA00022801"/>
    </source>
</evidence>
<dbReference type="EMBL" id="JQ844207">
    <property type="protein sequence ID" value="AGS52752.1"/>
    <property type="molecule type" value="Genomic_DNA"/>
</dbReference>
<dbReference type="InterPro" id="IPR001137">
    <property type="entry name" value="Glyco_hydro_11"/>
</dbReference>
<dbReference type="InterPro" id="IPR013319">
    <property type="entry name" value="GH11/12"/>
</dbReference>
<dbReference type="EC" id="3.2.1.8" evidence="3 9"/>
<organism evidence="12">
    <name type="scientific">uncultured bacterium contig00091</name>
    <dbReference type="NCBI Taxonomy" id="1181562"/>
    <lineage>
        <taxon>Bacteria</taxon>
        <taxon>environmental samples</taxon>
    </lineage>
</organism>
<dbReference type="AlphaFoldDB" id="A0A806JZP9"/>
<comment type="catalytic activity">
    <reaction evidence="1 9 10">
        <text>Endohydrolysis of (1-&gt;4)-beta-D-xylosidic linkages in xylans.</text>
        <dbReference type="EC" id="3.2.1.8"/>
    </reaction>
</comment>
<dbReference type="GO" id="GO:0031176">
    <property type="term" value="F:endo-1,4-beta-xylanase activity"/>
    <property type="evidence" value="ECO:0007669"/>
    <property type="project" value="UniProtKB-UniRule"/>
</dbReference>
<dbReference type="InterPro" id="IPR013320">
    <property type="entry name" value="ConA-like_dom_sf"/>
</dbReference>
<dbReference type="GO" id="GO:0045493">
    <property type="term" value="P:xylan catabolic process"/>
    <property type="evidence" value="ECO:0007669"/>
    <property type="project" value="UniProtKB-UniRule"/>
</dbReference>
<evidence type="ECO:0000313" key="12">
    <source>
        <dbReference type="EMBL" id="AGS52752.1"/>
    </source>
</evidence>
<dbReference type="PROSITE" id="PS51257">
    <property type="entry name" value="PROKAR_LIPOPROTEIN"/>
    <property type="match status" value="1"/>
</dbReference>
<comment type="similarity">
    <text evidence="9 10">Belongs to the glycosyl hydrolase 11 (cellulase G) family.</text>
</comment>
<sequence length="253" mass="28217">MFLKRIGIAIIAVFLFAGCSDDEDVFDGDWSGAYTNSSGGNRTLYTDTYGYKIGYELWAAASSNYRLKWYGEDERGGSAFKFAWKNSSNAIGRLGWFWDEGKSYTNYGDLKCDYAFTKTGNGGDFSYIGIYGWSKNPLKEYYIVEDRFGGQLGTPYGCSYKGEFTVDGAVYKIYVGTRNNQPSITGNATFPQIFSVRQGARQSGTISITEHFKKWEELGIGLGSNMYEAKFKVEVGGGTGQFDASLIKFYKPE</sequence>
<dbReference type="PROSITE" id="PS51761">
    <property type="entry name" value="GH11_3"/>
    <property type="match status" value="1"/>
</dbReference>
<comment type="pathway">
    <text evidence="2 9 10">Glycan degradation; xylan degradation.</text>
</comment>
<dbReference type="SUPFAM" id="SSF49899">
    <property type="entry name" value="Concanavalin A-like lectins/glucanases"/>
    <property type="match status" value="1"/>
</dbReference>
<accession>A0A806JZP9</accession>
<evidence type="ECO:0000256" key="1">
    <source>
        <dbReference type="ARBA" id="ARBA00000681"/>
    </source>
</evidence>
<dbReference type="Gene3D" id="2.60.120.180">
    <property type="match status" value="1"/>
</dbReference>
<evidence type="ECO:0000256" key="2">
    <source>
        <dbReference type="ARBA" id="ARBA00004851"/>
    </source>
</evidence>
<protein>
    <recommendedName>
        <fullName evidence="3 9">Endo-1,4-beta-xylanase</fullName>
        <ecNumber evidence="3 9">3.2.1.8</ecNumber>
    </recommendedName>
</protein>
<keyword evidence="8 9" id="KW-0624">Polysaccharide degradation</keyword>
<evidence type="ECO:0000256" key="3">
    <source>
        <dbReference type="ARBA" id="ARBA00012590"/>
    </source>
</evidence>
<keyword evidence="7 9" id="KW-0326">Glycosidase</keyword>
<keyword evidence="6 9" id="KW-0119">Carbohydrate metabolism</keyword>
<dbReference type="InterPro" id="IPR033123">
    <property type="entry name" value="GH11_dom"/>
</dbReference>
<keyword evidence="5 9" id="KW-0378">Hydrolase</keyword>
<evidence type="ECO:0000256" key="10">
    <source>
        <dbReference type="RuleBase" id="RU362015"/>
    </source>
</evidence>
<dbReference type="PANTHER" id="PTHR46828:SF2">
    <property type="entry name" value="ENDO-1,4-BETA-XYLANASE A-RELATED"/>
    <property type="match status" value="1"/>
</dbReference>
<evidence type="ECO:0000259" key="11">
    <source>
        <dbReference type="PROSITE" id="PS51761"/>
    </source>
</evidence>
<feature type="active site" description="Nucleophile" evidence="9">
    <location>
        <position position="140"/>
    </location>
</feature>
<proteinExistence type="inferred from homology"/>
<evidence type="ECO:0000256" key="6">
    <source>
        <dbReference type="ARBA" id="ARBA00023277"/>
    </source>
</evidence>
<dbReference type="Pfam" id="PF00457">
    <property type="entry name" value="Glyco_hydro_11"/>
    <property type="match status" value="1"/>
</dbReference>
<evidence type="ECO:0000256" key="7">
    <source>
        <dbReference type="ARBA" id="ARBA00023295"/>
    </source>
</evidence>
<dbReference type="UniPathway" id="UPA00114"/>
<evidence type="ECO:0000256" key="4">
    <source>
        <dbReference type="ARBA" id="ARBA00022651"/>
    </source>
</evidence>
<keyword evidence="4 9" id="KW-0858">Xylan degradation</keyword>
<evidence type="ECO:0000256" key="9">
    <source>
        <dbReference type="PROSITE-ProRule" id="PRU01097"/>
    </source>
</evidence>
<evidence type="ECO:0000256" key="8">
    <source>
        <dbReference type="ARBA" id="ARBA00023326"/>
    </source>
</evidence>
<reference evidence="12" key="1">
    <citation type="submission" date="2012-03" db="EMBL/GenBank/DDBJ databases">
        <title>Functional metagenomics reveals considerable lignocellulase gene clusters in the gut microbiome of a wood-feeding higher termite.</title>
        <authorList>
            <person name="Liu N."/>
        </authorList>
    </citation>
    <scope>NUCLEOTIDE SEQUENCE</scope>
</reference>
<name>A0A806JZP9_9BACT</name>